<comment type="caution">
    <text evidence="1">The sequence shown here is derived from an EMBL/GenBank/DDBJ whole genome shotgun (WGS) entry which is preliminary data.</text>
</comment>
<name>A0A1B6NSR0_9ZZZZ</name>
<evidence type="ECO:0000313" key="1">
    <source>
        <dbReference type="EMBL" id="KTF06378.1"/>
    </source>
</evidence>
<organism evidence="1">
    <name type="scientific">marine sediment metagenome</name>
    <dbReference type="NCBI Taxonomy" id="412755"/>
    <lineage>
        <taxon>unclassified sequences</taxon>
        <taxon>metagenomes</taxon>
        <taxon>ecological metagenomes</taxon>
    </lineage>
</organism>
<reference evidence="1" key="1">
    <citation type="submission" date="2013-11" db="EMBL/GenBank/DDBJ databases">
        <title>Microbial diversity, functional groups and degradation webs in Northern and Southern Mediterranean and Red Sea marine crude oil polluted sites.</title>
        <authorList>
            <person name="Daffonchio D."/>
            <person name="Mapelli F."/>
            <person name="Ferrer M."/>
            <person name="Richter M."/>
            <person name="Cherif A."/>
            <person name="Malkawi H.I."/>
            <person name="Yakimov M.M."/>
            <person name="Abdel-Fattah Y.R."/>
            <person name="Blaghen M."/>
            <person name="Golyshin P.N."/>
            <person name="Kalogerakis N."/>
            <person name="Boon N."/>
            <person name="Magagnini M."/>
            <person name="Fava F."/>
        </authorList>
    </citation>
    <scope>NUCLEOTIDE SEQUENCE</scope>
</reference>
<dbReference type="EMBL" id="AYSL01001190">
    <property type="protein sequence ID" value="KTF06378.1"/>
    <property type="molecule type" value="Genomic_DNA"/>
</dbReference>
<sequence length="38" mass="4320">MVAEIQVTEAVTAKTKRQHLRDLLVQGLHQSLSRFTLT</sequence>
<dbReference type="AlphaFoldDB" id="A0A1B6NSR0"/>
<protein>
    <submittedName>
        <fullName evidence="1">Uncharacterized protein</fullName>
    </submittedName>
</protein>
<gene>
    <name evidence="1" type="ORF">MGSAQ_002126</name>
</gene>
<accession>A0A1B6NSR0</accession>
<proteinExistence type="predicted"/>